<dbReference type="InterPro" id="IPR013762">
    <property type="entry name" value="Integrase-like_cat_sf"/>
</dbReference>
<evidence type="ECO:0000256" key="5">
    <source>
        <dbReference type="PROSITE-ProRule" id="PRU01248"/>
    </source>
</evidence>
<dbReference type="PROSITE" id="PS51898">
    <property type="entry name" value="TYR_RECOMBINASE"/>
    <property type="match status" value="1"/>
</dbReference>
<keyword evidence="2" id="KW-0229">DNA integration</keyword>
<feature type="domain" description="Tyr recombinase" evidence="7">
    <location>
        <begin position="338"/>
        <end position="532"/>
    </location>
</feature>
<evidence type="ECO:0000256" key="4">
    <source>
        <dbReference type="ARBA" id="ARBA00023172"/>
    </source>
</evidence>
<feature type="domain" description="Core-binding (CB)" evidence="8">
    <location>
        <begin position="225"/>
        <end position="315"/>
    </location>
</feature>
<keyword evidence="3 5" id="KW-0238">DNA-binding</keyword>
<proteinExistence type="inferred from homology"/>
<dbReference type="InterPro" id="IPR010998">
    <property type="entry name" value="Integrase_recombinase_N"/>
</dbReference>
<evidence type="ECO:0000259" key="7">
    <source>
        <dbReference type="PROSITE" id="PS51898"/>
    </source>
</evidence>
<dbReference type="InterPro" id="IPR044068">
    <property type="entry name" value="CB"/>
</dbReference>
<dbReference type="SUPFAM" id="SSF56349">
    <property type="entry name" value="DNA breaking-rejoining enzymes"/>
    <property type="match status" value="1"/>
</dbReference>
<evidence type="ECO:0000313" key="9">
    <source>
        <dbReference type="EMBL" id="MDQ0448136.1"/>
    </source>
</evidence>
<dbReference type="InterPro" id="IPR002104">
    <property type="entry name" value="Integrase_catalytic"/>
</dbReference>
<evidence type="ECO:0000256" key="1">
    <source>
        <dbReference type="ARBA" id="ARBA00008857"/>
    </source>
</evidence>
<feature type="region of interest" description="Disordered" evidence="6">
    <location>
        <begin position="194"/>
        <end position="226"/>
    </location>
</feature>
<comment type="caution">
    <text evidence="9">The sequence shown here is derived from an EMBL/GenBank/DDBJ whole genome shotgun (WGS) entry which is preliminary data.</text>
</comment>
<name>A0ABU0I353_9HYPH</name>
<gene>
    <name evidence="9" type="ORF">QO012_002644</name>
</gene>
<evidence type="ECO:0000256" key="2">
    <source>
        <dbReference type="ARBA" id="ARBA00022908"/>
    </source>
</evidence>
<dbReference type="EMBL" id="JAUSVP010000007">
    <property type="protein sequence ID" value="MDQ0448136.1"/>
    <property type="molecule type" value="Genomic_DNA"/>
</dbReference>
<dbReference type="RefSeq" id="WP_238201808.1">
    <property type="nucleotide sequence ID" value="NZ_BPQE01000005.1"/>
</dbReference>
<sequence>MKRPDSRFAQFDKRIPADVRALAVGRTLAIPVGAETVLITVTPRMAAIRLSLRTSDPSEVQARQGQVCAYLAATWAALRSHRPVTLSRRQANALAGDLYRGWANEDRGRTLAMTLTAGQWVQDRSTADEEREAFAGQVAKLEGADPESLEPLLGPLVDRLLLRRGFASITAETRADLLDAFAMALRDAFASRARNADGDYSPDPKAARFPDWEPPSPSPEAAPKTSLTGLVDGWWAERKAAGLKPSTHESYRQSMAAFVAFLKHDDASRVTVEDVIAFKDHRLRTINPRTGKPISPKTVKDSDISGLKAIFGWAVANRRMATNPAKDVTLKLGKPLKVRSQGFTDDEARAILKAALTYRRGEQEMAQTAAAKRWVPWLAAYTGARVGELAQLRKQDLRREGAHWVIRITPEAGTVKTNEARDVVLHPHLVEQGFPEFVLAAPPGHLFLRLGVLGDVAGPRQGVKNRLAEFARAIVPDPNVAPNHGWRHRFKTVGIEAGIGERVLDAIQGHAPRTTGGSYGEVTVKAVAAGIERLPWIDCLR</sequence>
<dbReference type="PANTHER" id="PTHR30349">
    <property type="entry name" value="PHAGE INTEGRASE-RELATED"/>
    <property type="match status" value="1"/>
</dbReference>
<keyword evidence="4" id="KW-0233">DNA recombination</keyword>
<comment type="similarity">
    <text evidence="1">Belongs to the 'phage' integrase family.</text>
</comment>
<reference evidence="9 10" key="1">
    <citation type="submission" date="2023-07" db="EMBL/GenBank/DDBJ databases">
        <title>Genomic Encyclopedia of Type Strains, Phase IV (KMG-IV): sequencing the most valuable type-strain genomes for metagenomic binning, comparative biology and taxonomic classification.</title>
        <authorList>
            <person name="Goeker M."/>
        </authorList>
    </citation>
    <scope>NUCLEOTIDE SEQUENCE [LARGE SCALE GENOMIC DNA]</scope>
    <source>
        <strain evidence="9 10">DSM 19013</strain>
    </source>
</reference>
<evidence type="ECO:0000259" key="8">
    <source>
        <dbReference type="PROSITE" id="PS51900"/>
    </source>
</evidence>
<dbReference type="InterPro" id="IPR011010">
    <property type="entry name" value="DNA_brk_join_enz"/>
</dbReference>
<keyword evidence="10" id="KW-1185">Reference proteome</keyword>
<dbReference type="Gene3D" id="1.10.443.10">
    <property type="entry name" value="Intergrase catalytic core"/>
    <property type="match status" value="1"/>
</dbReference>
<dbReference type="PROSITE" id="PS51900">
    <property type="entry name" value="CB"/>
    <property type="match status" value="1"/>
</dbReference>
<dbReference type="PANTHER" id="PTHR30349:SF41">
    <property type="entry name" value="INTEGRASE_RECOMBINASE PROTEIN MJ0367-RELATED"/>
    <property type="match status" value="1"/>
</dbReference>
<evidence type="ECO:0000256" key="6">
    <source>
        <dbReference type="SAM" id="MobiDB-lite"/>
    </source>
</evidence>
<dbReference type="Proteomes" id="UP001231124">
    <property type="component" value="Unassembled WGS sequence"/>
</dbReference>
<organism evidence="9 10">
    <name type="scientific">Methylobacterium aerolatum</name>
    <dbReference type="NCBI Taxonomy" id="418708"/>
    <lineage>
        <taxon>Bacteria</taxon>
        <taxon>Pseudomonadati</taxon>
        <taxon>Pseudomonadota</taxon>
        <taxon>Alphaproteobacteria</taxon>
        <taxon>Hyphomicrobiales</taxon>
        <taxon>Methylobacteriaceae</taxon>
        <taxon>Methylobacterium</taxon>
    </lineage>
</organism>
<dbReference type="Gene3D" id="1.10.150.130">
    <property type="match status" value="1"/>
</dbReference>
<protein>
    <submittedName>
        <fullName evidence="9">Integrase</fullName>
    </submittedName>
</protein>
<evidence type="ECO:0000256" key="3">
    <source>
        <dbReference type="ARBA" id="ARBA00023125"/>
    </source>
</evidence>
<dbReference type="InterPro" id="IPR050090">
    <property type="entry name" value="Tyrosine_recombinase_XerCD"/>
</dbReference>
<evidence type="ECO:0000313" key="10">
    <source>
        <dbReference type="Proteomes" id="UP001231124"/>
    </source>
</evidence>
<accession>A0ABU0I353</accession>